<evidence type="ECO:0000259" key="1">
    <source>
        <dbReference type="Pfam" id="PF13360"/>
    </source>
</evidence>
<dbReference type="SUPFAM" id="SSF50998">
    <property type="entry name" value="Quinoprotein alcohol dehydrogenase-like"/>
    <property type="match status" value="1"/>
</dbReference>
<gene>
    <name evidence="2" type="ORF">ENS64_17590</name>
</gene>
<protein>
    <submittedName>
        <fullName evidence="2">Pyrrolo-quinoline quinone</fullName>
    </submittedName>
</protein>
<dbReference type="PANTHER" id="PTHR34512">
    <property type="entry name" value="CELL SURFACE PROTEIN"/>
    <property type="match status" value="1"/>
</dbReference>
<organism evidence="2">
    <name type="scientific">Schlesneria paludicola</name>
    <dbReference type="NCBI Taxonomy" id="360056"/>
    <lineage>
        <taxon>Bacteria</taxon>
        <taxon>Pseudomonadati</taxon>
        <taxon>Planctomycetota</taxon>
        <taxon>Planctomycetia</taxon>
        <taxon>Planctomycetales</taxon>
        <taxon>Planctomycetaceae</taxon>
        <taxon>Schlesneria</taxon>
    </lineage>
</organism>
<dbReference type="InterPro" id="IPR011047">
    <property type="entry name" value="Quinoprotein_ADH-like_sf"/>
</dbReference>
<dbReference type="InterPro" id="IPR018391">
    <property type="entry name" value="PQQ_b-propeller_rpt"/>
</dbReference>
<dbReference type="PANTHER" id="PTHR34512:SF30">
    <property type="entry name" value="OUTER MEMBRANE PROTEIN ASSEMBLY FACTOR BAMB"/>
    <property type="match status" value="1"/>
</dbReference>
<evidence type="ECO:0000313" key="2">
    <source>
        <dbReference type="EMBL" id="HGT41062.1"/>
    </source>
</evidence>
<comment type="caution">
    <text evidence="2">The sequence shown here is derived from an EMBL/GenBank/DDBJ whole genome shotgun (WGS) entry which is preliminary data.</text>
</comment>
<proteinExistence type="predicted"/>
<dbReference type="AlphaFoldDB" id="A0A7C4LMW1"/>
<accession>A0A7C4LMW1</accession>
<dbReference type="InterPro" id="IPR015943">
    <property type="entry name" value="WD40/YVTN_repeat-like_dom_sf"/>
</dbReference>
<sequence length="413" mass="46048">MDVAAAAEVPQATASAAAEWNQWRGPRRNGLVNGGTEWPDRLSPEVLQVAWRVPLGPSYSGPVATEAAVYVTETQDQKREVVRGIDRRTGKELWGTAWDGALSVPFFAKANGDWIRSTPVVDGEHLFVAGMRDVVACLDAGTGKLRWQTDCVKELGTALPAFGCVCSPLLDGPFVYIQAGAGFCKLDKHTGRIVWRTLADDGGMWGSAFSSPIFAEIDGQRQILVQTREKLAGVDPDTGRVLWSQPIPAFRGMNILTPTVLGNQVFTTAYGGKSHLFEFRPDASGFQVREVWTNKVTGYMSTPVVIDGHIYLHLQNQRFTCLEWATGKSKWTTEPFGKYWSLVAHKDRILALDERGELRLIRANPEKFELLDYRKVSEDPTWAHLAVSGEELWIRELHALTAWRWTREHLSVK</sequence>
<dbReference type="SMART" id="SM00564">
    <property type="entry name" value="PQQ"/>
    <property type="match status" value="4"/>
</dbReference>
<name>A0A7C4LMW1_9PLAN</name>
<reference evidence="2" key="1">
    <citation type="journal article" date="2020" name="mSystems">
        <title>Genome- and Community-Level Interaction Insights into Carbon Utilization and Element Cycling Functions of Hydrothermarchaeota in Hydrothermal Sediment.</title>
        <authorList>
            <person name="Zhou Z."/>
            <person name="Liu Y."/>
            <person name="Xu W."/>
            <person name="Pan J."/>
            <person name="Luo Z.H."/>
            <person name="Li M."/>
        </authorList>
    </citation>
    <scope>NUCLEOTIDE SEQUENCE [LARGE SCALE GENOMIC DNA]</scope>
    <source>
        <strain evidence="2">SpSt-508</strain>
    </source>
</reference>
<dbReference type="InterPro" id="IPR002372">
    <property type="entry name" value="PQQ_rpt_dom"/>
</dbReference>
<dbReference type="EMBL" id="DSVQ01000019">
    <property type="protein sequence ID" value="HGT41062.1"/>
    <property type="molecule type" value="Genomic_DNA"/>
</dbReference>
<feature type="domain" description="Pyrrolo-quinoline quinone repeat" evidence="1">
    <location>
        <begin position="79"/>
        <end position="333"/>
    </location>
</feature>
<dbReference type="Pfam" id="PF13360">
    <property type="entry name" value="PQQ_2"/>
    <property type="match status" value="1"/>
</dbReference>
<dbReference type="Gene3D" id="2.130.10.10">
    <property type="entry name" value="YVTN repeat-like/Quinoprotein amine dehydrogenase"/>
    <property type="match status" value="1"/>
</dbReference>